<name>A0A9D1DSW6_9FIRM</name>
<dbReference type="InterPro" id="IPR015947">
    <property type="entry name" value="PUA-like_sf"/>
</dbReference>
<dbReference type="InterPro" id="IPR003959">
    <property type="entry name" value="ATPase_AAA_core"/>
</dbReference>
<comment type="similarity">
    <text evidence="14 15 18 19">Belongs to the peptidase S16 family.</text>
</comment>
<keyword evidence="7 14" id="KW-0067">ATP-binding</keyword>
<dbReference type="InterPro" id="IPR027065">
    <property type="entry name" value="Lon_Prtase"/>
</dbReference>
<keyword evidence="4 14" id="KW-0547">Nucleotide-binding</keyword>
<feature type="domain" description="Lon proteolytic" evidence="21">
    <location>
        <begin position="599"/>
        <end position="780"/>
    </location>
</feature>
<evidence type="ECO:0000256" key="18">
    <source>
        <dbReference type="PROSITE-ProRule" id="PRU01122"/>
    </source>
</evidence>
<dbReference type="PIRSF" id="PIRSF001174">
    <property type="entry name" value="Lon_proteas"/>
    <property type="match status" value="1"/>
</dbReference>
<dbReference type="InterPro" id="IPR003111">
    <property type="entry name" value="Lon_prtase_N"/>
</dbReference>
<dbReference type="GO" id="GO:0005737">
    <property type="term" value="C:cytoplasm"/>
    <property type="evidence" value="ECO:0007669"/>
    <property type="project" value="UniProtKB-SubCell"/>
</dbReference>
<evidence type="ECO:0000256" key="12">
    <source>
        <dbReference type="ARBA" id="ARBA00071934"/>
    </source>
</evidence>
<evidence type="ECO:0000256" key="2">
    <source>
        <dbReference type="ARBA" id="ARBA00022490"/>
    </source>
</evidence>
<keyword evidence="2 14" id="KW-0963">Cytoplasm</keyword>
<evidence type="ECO:0000256" key="10">
    <source>
        <dbReference type="ARBA" id="ARBA00053875"/>
    </source>
</evidence>
<keyword evidence="8 14" id="KW-0346">Stress response</keyword>
<dbReference type="CDD" id="cd19500">
    <property type="entry name" value="RecA-like_Lon"/>
    <property type="match status" value="1"/>
</dbReference>
<dbReference type="HAMAP" id="MF_01973">
    <property type="entry name" value="lon_bact"/>
    <property type="match status" value="1"/>
</dbReference>
<dbReference type="GO" id="GO:0034605">
    <property type="term" value="P:cellular response to heat"/>
    <property type="evidence" value="ECO:0007669"/>
    <property type="project" value="UniProtKB-UniRule"/>
</dbReference>
<evidence type="ECO:0000256" key="17">
    <source>
        <dbReference type="PIRSR" id="PIRSR001174-2"/>
    </source>
</evidence>
<reference evidence="23" key="2">
    <citation type="journal article" date="2021" name="PeerJ">
        <title>Extensive microbial diversity within the chicken gut microbiome revealed by metagenomics and culture.</title>
        <authorList>
            <person name="Gilroy R."/>
            <person name="Ravi A."/>
            <person name="Getino M."/>
            <person name="Pursley I."/>
            <person name="Horton D.L."/>
            <person name="Alikhan N.F."/>
            <person name="Baker D."/>
            <person name="Gharbi K."/>
            <person name="Hall N."/>
            <person name="Watson M."/>
            <person name="Adriaenssens E.M."/>
            <person name="Foster-Nyarko E."/>
            <person name="Jarju S."/>
            <person name="Secka A."/>
            <person name="Antonio M."/>
            <person name="Oren A."/>
            <person name="Chaudhuri R.R."/>
            <person name="La Ragione R."/>
            <person name="Hildebrand F."/>
            <person name="Pallen M.J."/>
        </authorList>
    </citation>
    <scope>NUCLEOTIDE SEQUENCE</scope>
    <source>
        <strain evidence="23">ChiSjej1B19-7085</strain>
    </source>
</reference>
<reference evidence="23" key="1">
    <citation type="submission" date="2020-10" db="EMBL/GenBank/DDBJ databases">
        <authorList>
            <person name="Gilroy R."/>
        </authorList>
    </citation>
    <scope>NUCLEOTIDE SEQUENCE</scope>
    <source>
        <strain evidence="23">ChiSjej1B19-7085</strain>
    </source>
</reference>
<dbReference type="InterPro" id="IPR046336">
    <property type="entry name" value="Lon_prtase_N_sf"/>
</dbReference>
<feature type="active site" evidence="14 16">
    <location>
        <position position="686"/>
    </location>
</feature>
<evidence type="ECO:0000256" key="5">
    <source>
        <dbReference type="ARBA" id="ARBA00022801"/>
    </source>
</evidence>
<comment type="induction">
    <text evidence="14">By heat shock.</text>
</comment>
<comment type="caution">
    <text evidence="23">The sequence shown here is derived from an EMBL/GenBank/DDBJ whole genome shotgun (WGS) entry which is preliminary data.</text>
</comment>
<evidence type="ECO:0000256" key="9">
    <source>
        <dbReference type="ARBA" id="ARBA00050665"/>
    </source>
</evidence>
<evidence type="ECO:0000256" key="8">
    <source>
        <dbReference type="ARBA" id="ARBA00023016"/>
    </source>
</evidence>
<dbReference type="Gene3D" id="2.30.130.40">
    <property type="entry name" value="LON domain-like"/>
    <property type="match status" value="1"/>
</dbReference>
<sequence length="821" mass="90939">MSIKIDSLTETKPVRRLPVLALRGLVIFPGMLLQFDVGRKRSIRALNLAMEGDQTILLAAQKDLSENEPGGDQIYRMGVVASIKQVITHSGEGIRLFAEGERRACIMKVVQEDPCLIAEVVELEEPEAPSTPRSEALIRRTQSLFEEYLQNYRKVPPDIILNVLQKKECGTLADYLAANIMLDFTLKQEILEELNPAKRLERLDKILENEIRVLQIENELNEKTREQIDQNQKEYFLREQLKAISSELGEGEDPRQEADEFRTAVLALKLGPEQEEKLLRECDRLARMPYSSQEGSVIRTYLETCLALPWNKSSREKIDLAKAQRVLDRDHYGLQKVKERILETLAVRKLAPDSSGQILCLVGPPGVGKTSIARSIASAIGRKYVRVSLGGVRDESDIMGHRRTYVGSMPGRIIHAMRQAGVNNPLILLDEIDKLGHDFRGDPASSLLEVLDSEQNSAFYDHYIDMPFDLSKVLFLTTANDPSTIPGPLYDRMDVINLPSYTHEEKFQIASRHLVPKQIKKHGLTAKQLRISREALHSLIDGYTREAGVRTLERTIASLCRKAAREIVENPDAKVSVQPKDLERLIGPRKFKPDALEKTDEIGLVNGLAWTSVGGEVMQLEAAVMEGSGKIELTGSLGDVMKESAQIAVSCIRQRAAALGIPHDFHTKCDIHVHAPEGAVPKDGPSAGVAMVTVMVSALTGIPIRHDTAMTGEITLRGRVLPIGGLREKTMAAYRSGIRHVLIPEDNVPDLADVDPVVKEAVEFHPVSRIDEVLNFALVRCPELPVVPVPEDACRREGTAVLPPPVGAPSGAPLSCGEVVR</sequence>
<dbReference type="InterPro" id="IPR008268">
    <property type="entry name" value="Peptidase_S16_AS"/>
</dbReference>
<dbReference type="InterPro" id="IPR008269">
    <property type="entry name" value="Lon_proteolytic"/>
</dbReference>
<dbReference type="Gene3D" id="1.20.58.1480">
    <property type="match status" value="1"/>
</dbReference>
<dbReference type="InterPro" id="IPR020568">
    <property type="entry name" value="Ribosomal_Su5_D2-typ_SF"/>
</dbReference>
<evidence type="ECO:0000313" key="23">
    <source>
        <dbReference type="EMBL" id="HIR58337.1"/>
    </source>
</evidence>
<evidence type="ECO:0000256" key="11">
    <source>
        <dbReference type="ARBA" id="ARBA00066743"/>
    </source>
</evidence>
<evidence type="ECO:0000259" key="21">
    <source>
        <dbReference type="PROSITE" id="PS51786"/>
    </source>
</evidence>
<dbReference type="PROSITE" id="PS01046">
    <property type="entry name" value="LON_SER"/>
    <property type="match status" value="1"/>
</dbReference>
<dbReference type="GO" id="GO:0006515">
    <property type="term" value="P:protein quality control for misfolded or incompletely synthesized proteins"/>
    <property type="evidence" value="ECO:0007669"/>
    <property type="project" value="UniProtKB-UniRule"/>
</dbReference>
<dbReference type="EMBL" id="DVHF01000153">
    <property type="protein sequence ID" value="HIR58337.1"/>
    <property type="molecule type" value="Genomic_DNA"/>
</dbReference>
<dbReference type="PANTHER" id="PTHR10046">
    <property type="entry name" value="ATP DEPENDENT LON PROTEASE FAMILY MEMBER"/>
    <property type="match status" value="1"/>
</dbReference>
<evidence type="ECO:0000256" key="1">
    <source>
        <dbReference type="ARBA" id="ARBA00004496"/>
    </source>
</evidence>
<dbReference type="Pfam" id="PF22667">
    <property type="entry name" value="Lon_lid"/>
    <property type="match status" value="1"/>
</dbReference>
<comment type="function">
    <text evidence="10 14">ATP-dependent serine protease that mediates the selective degradation of mutant and abnormal proteins as well as certain short-lived regulatory proteins. Required for cellular homeostasis and for survival from DNA damage and developmental changes induced by stress. Degrades polypeptides processively to yield small peptide fragments that are 5 to 10 amino acids long. Binds to DNA in a double-stranded, site-specific manner.</text>
</comment>
<keyword evidence="5 14" id="KW-0378">Hydrolase</keyword>
<dbReference type="Pfam" id="PF05362">
    <property type="entry name" value="Lon_C"/>
    <property type="match status" value="1"/>
</dbReference>
<dbReference type="InterPro" id="IPR027543">
    <property type="entry name" value="Lon_bac"/>
</dbReference>
<evidence type="ECO:0000256" key="15">
    <source>
        <dbReference type="PIRNR" id="PIRNR001174"/>
    </source>
</evidence>
<dbReference type="InterPro" id="IPR004815">
    <property type="entry name" value="Lon_bac/euk-typ"/>
</dbReference>
<dbReference type="PROSITE" id="PS51787">
    <property type="entry name" value="LON_N"/>
    <property type="match status" value="1"/>
</dbReference>
<dbReference type="Gene3D" id="3.30.230.10">
    <property type="match status" value="1"/>
</dbReference>
<evidence type="ECO:0000256" key="14">
    <source>
        <dbReference type="HAMAP-Rule" id="MF_01973"/>
    </source>
</evidence>
<feature type="binding site" evidence="14 17">
    <location>
        <begin position="363"/>
        <end position="370"/>
    </location>
    <ligand>
        <name>ATP</name>
        <dbReference type="ChEBI" id="CHEBI:30616"/>
    </ligand>
</feature>
<dbReference type="GO" id="GO:0043565">
    <property type="term" value="F:sequence-specific DNA binding"/>
    <property type="evidence" value="ECO:0007669"/>
    <property type="project" value="UniProtKB-UniRule"/>
</dbReference>
<evidence type="ECO:0000313" key="24">
    <source>
        <dbReference type="Proteomes" id="UP000886785"/>
    </source>
</evidence>
<dbReference type="PRINTS" id="PR00830">
    <property type="entry name" value="ENDOLAPTASE"/>
</dbReference>
<evidence type="ECO:0000256" key="7">
    <source>
        <dbReference type="ARBA" id="ARBA00022840"/>
    </source>
</evidence>
<accession>A0A9D1DSW6</accession>
<dbReference type="Gene3D" id="3.40.50.300">
    <property type="entry name" value="P-loop containing nucleotide triphosphate hydrolases"/>
    <property type="match status" value="1"/>
</dbReference>
<evidence type="ECO:0000256" key="13">
    <source>
        <dbReference type="ARBA" id="ARBA00082722"/>
    </source>
</evidence>
<dbReference type="GO" id="GO:0016887">
    <property type="term" value="F:ATP hydrolysis activity"/>
    <property type="evidence" value="ECO:0007669"/>
    <property type="project" value="UniProtKB-UniRule"/>
</dbReference>
<dbReference type="GO" id="GO:0004252">
    <property type="term" value="F:serine-type endopeptidase activity"/>
    <property type="evidence" value="ECO:0007669"/>
    <property type="project" value="UniProtKB-UniRule"/>
</dbReference>
<evidence type="ECO:0000256" key="20">
    <source>
        <dbReference type="SAM" id="Coils"/>
    </source>
</evidence>
<dbReference type="Proteomes" id="UP000886785">
    <property type="component" value="Unassembled WGS sequence"/>
</dbReference>
<dbReference type="Gene3D" id="1.10.8.60">
    <property type="match status" value="1"/>
</dbReference>
<comment type="catalytic activity">
    <reaction evidence="9 14 15 18">
        <text>Hydrolysis of proteins in presence of ATP.</text>
        <dbReference type="EC" id="3.4.21.53"/>
    </reaction>
</comment>
<keyword evidence="3 14" id="KW-0645">Protease</keyword>
<dbReference type="AlphaFoldDB" id="A0A9D1DSW6"/>
<dbReference type="FunFam" id="3.40.50.300:FF:000021">
    <property type="entry name" value="Lon protease homolog"/>
    <property type="match status" value="1"/>
</dbReference>
<comment type="subcellular location">
    <subcellularLocation>
        <location evidence="1 14 15">Cytoplasm</location>
    </subcellularLocation>
</comment>
<dbReference type="SUPFAM" id="SSF52540">
    <property type="entry name" value="P-loop containing nucleoside triphosphate hydrolases"/>
    <property type="match status" value="1"/>
</dbReference>
<keyword evidence="20" id="KW-0175">Coiled coil</keyword>
<dbReference type="InterPro" id="IPR054594">
    <property type="entry name" value="Lon_lid"/>
</dbReference>
<feature type="domain" description="Lon N-terminal" evidence="22">
    <location>
        <begin position="17"/>
        <end position="211"/>
    </location>
</feature>
<gene>
    <name evidence="14 23" type="primary">lon</name>
    <name evidence="23" type="ORF">IAA54_11820</name>
</gene>
<dbReference type="PROSITE" id="PS51786">
    <property type="entry name" value="LON_PROTEOLYTIC"/>
    <property type="match status" value="1"/>
</dbReference>
<dbReference type="GO" id="GO:0004176">
    <property type="term" value="F:ATP-dependent peptidase activity"/>
    <property type="evidence" value="ECO:0007669"/>
    <property type="project" value="UniProtKB-UniRule"/>
</dbReference>
<keyword evidence="6 14" id="KW-0720">Serine protease</keyword>
<dbReference type="Pfam" id="PF02190">
    <property type="entry name" value="LON_substr_bdg"/>
    <property type="match status" value="1"/>
</dbReference>
<organism evidence="23 24">
    <name type="scientific">Candidatus Gallacutalibacter pullicola</name>
    <dbReference type="NCBI Taxonomy" id="2840830"/>
    <lineage>
        <taxon>Bacteria</taxon>
        <taxon>Bacillati</taxon>
        <taxon>Bacillota</taxon>
        <taxon>Clostridia</taxon>
        <taxon>Eubacteriales</taxon>
        <taxon>Candidatus Gallacutalibacter</taxon>
    </lineage>
</organism>
<evidence type="ECO:0000256" key="3">
    <source>
        <dbReference type="ARBA" id="ARBA00022670"/>
    </source>
</evidence>
<dbReference type="InterPro" id="IPR027417">
    <property type="entry name" value="P-loop_NTPase"/>
</dbReference>
<dbReference type="SMART" id="SM00382">
    <property type="entry name" value="AAA"/>
    <property type="match status" value="1"/>
</dbReference>
<dbReference type="SUPFAM" id="SSF88697">
    <property type="entry name" value="PUA domain-like"/>
    <property type="match status" value="1"/>
</dbReference>
<evidence type="ECO:0000256" key="6">
    <source>
        <dbReference type="ARBA" id="ARBA00022825"/>
    </source>
</evidence>
<evidence type="ECO:0000256" key="4">
    <source>
        <dbReference type="ARBA" id="ARBA00022741"/>
    </source>
</evidence>
<dbReference type="SUPFAM" id="SSF54211">
    <property type="entry name" value="Ribosomal protein S5 domain 2-like"/>
    <property type="match status" value="1"/>
</dbReference>
<dbReference type="Pfam" id="PF00004">
    <property type="entry name" value="AAA"/>
    <property type="match status" value="1"/>
</dbReference>
<dbReference type="InterPro" id="IPR014721">
    <property type="entry name" value="Ribsml_uS5_D2-typ_fold_subgr"/>
</dbReference>
<evidence type="ECO:0000256" key="19">
    <source>
        <dbReference type="RuleBase" id="RU000591"/>
    </source>
</evidence>
<dbReference type="GO" id="GO:0005524">
    <property type="term" value="F:ATP binding"/>
    <property type="evidence" value="ECO:0007669"/>
    <property type="project" value="UniProtKB-UniRule"/>
</dbReference>
<dbReference type="SMART" id="SM00464">
    <property type="entry name" value="LON"/>
    <property type="match status" value="1"/>
</dbReference>
<dbReference type="NCBIfam" id="TIGR00763">
    <property type="entry name" value="lon"/>
    <property type="match status" value="1"/>
</dbReference>
<evidence type="ECO:0000259" key="22">
    <source>
        <dbReference type="PROSITE" id="PS51787"/>
    </source>
</evidence>
<dbReference type="EC" id="3.4.21.53" evidence="11 14"/>
<comment type="subunit">
    <text evidence="14 15">Homohexamer. Organized in a ring with a central cavity.</text>
</comment>
<dbReference type="Gene3D" id="1.20.5.5270">
    <property type="match status" value="1"/>
</dbReference>
<feature type="coiled-coil region" evidence="20">
    <location>
        <begin position="197"/>
        <end position="234"/>
    </location>
</feature>
<evidence type="ECO:0000256" key="16">
    <source>
        <dbReference type="PIRSR" id="PIRSR001174-1"/>
    </source>
</evidence>
<protein>
    <recommendedName>
        <fullName evidence="12 14">Lon protease</fullName>
        <ecNumber evidence="11 14">3.4.21.53</ecNumber>
    </recommendedName>
    <alternativeName>
        <fullName evidence="13 14">ATP-dependent protease La</fullName>
    </alternativeName>
</protein>
<proteinExistence type="evidence at transcript level"/>
<dbReference type="InterPro" id="IPR003593">
    <property type="entry name" value="AAA+_ATPase"/>
</dbReference>
<feature type="active site" evidence="14 16">
    <location>
        <position position="729"/>
    </location>
</feature>